<dbReference type="STRING" id="582744.Msip34_0893"/>
<dbReference type="InterPro" id="IPR029063">
    <property type="entry name" value="SAM-dependent_MTases_sf"/>
</dbReference>
<evidence type="ECO:0000313" key="6">
    <source>
        <dbReference type="EMBL" id="ACT50141.1"/>
    </source>
</evidence>
<dbReference type="SUPFAM" id="SSF53335">
    <property type="entry name" value="S-adenosyl-L-methionine-dependent methyltransferases"/>
    <property type="match status" value="1"/>
</dbReference>
<reference evidence="7" key="1">
    <citation type="submission" date="2009-07" db="EMBL/GenBank/DDBJ databases">
        <title>Complete sequence of chromosome of Methylovorus sp. SIP3-4.</title>
        <authorList>
            <person name="Lucas S."/>
            <person name="Copeland A."/>
            <person name="Lapidus A."/>
            <person name="Glavina del Rio T."/>
            <person name="Tice H."/>
            <person name="Bruce D."/>
            <person name="Goodwin L."/>
            <person name="Pitluck S."/>
            <person name="Clum A."/>
            <person name="Larimer F."/>
            <person name="Land M."/>
            <person name="Hauser L."/>
            <person name="Kyrpides N."/>
            <person name="Mikhailova N."/>
            <person name="Kayluzhnaya M."/>
            <person name="Chistoserdova L."/>
        </authorList>
    </citation>
    <scope>NUCLEOTIDE SEQUENCE [LARGE SCALE GENOMIC DNA]</scope>
    <source>
        <strain evidence="7">SIP3-4</strain>
    </source>
</reference>
<feature type="active site" description="Proton acceptor" evidence="4">
    <location>
        <position position="152"/>
    </location>
</feature>
<evidence type="ECO:0000256" key="3">
    <source>
        <dbReference type="ARBA" id="ARBA00023115"/>
    </source>
</evidence>
<dbReference type="GO" id="GO:0006596">
    <property type="term" value="P:polyamine biosynthetic process"/>
    <property type="evidence" value="ECO:0007669"/>
    <property type="project" value="UniProtKB-UniRule"/>
</dbReference>
<evidence type="ECO:0000256" key="2">
    <source>
        <dbReference type="ARBA" id="ARBA00022679"/>
    </source>
</evidence>
<dbReference type="eggNOG" id="COG0421">
    <property type="taxonomic scope" value="Bacteria"/>
</dbReference>
<proteinExistence type="inferred from homology"/>
<dbReference type="Gene3D" id="3.40.50.150">
    <property type="entry name" value="Vaccinia Virus protein VP39"/>
    <property type="match status" value="1"/>
</dbReference>
<dbReference type="PANTHER" id="PTHR43317">
    <property type="entry name" value="THERMOSPERMINE SYNTHASE ACAULIS5"/>
    <property type="match status" value="1"/>
</dbReference>
<comment type="similarity">
    <text evidence="1">Belongs to the spermidine/spermine synthase family.</text>
</comment>
<evidence type="ECO:0000256" key="1">
    <source>
        <dbReference type="ARBA" id="ARBA00007867"/>
    </source>
</evidence>
<accession>C6XC66</accession>
<dbReference type="Proteomes" id="UP000002743">
    <property type="component" value="Chromosome"/>
</dbReference>
<dbReference type="AlphaFoldDB" id="C6XC66"/>
<sequence>MFRMGRNIARSIHRAITHEDSVDVSEIDGVRSLHLGSDTVQSSMRVKAPYDLELKYTRGMMVFLLFNKQVRNLVMIGLGGGSVPKYIYQYLPQIACKVIEINPRIIQVARSHFFVPHDEYLPSGEARFEVVQADGAVYVAENADSMQVLVIDAFDSRGIPQDLCTQSFFDDCFEALTLDGMLVVNLWGSDRNFDVYLQRIEQSFHQRVLVMPTGRPGNIIVFAFKRAPQDLRWSSLRERARALEAEYKIEFMDFIERLRDHNPNTPNRLLLERESAE</sequence>
<dbReference type="HOGENOM" id="CLU_060070_1_0_4"/>
<dbReference type="Pfam" id="PF01564">
    <property type="entry name" value="Spermine_synth"/>
    <property type="match status" value="1"/>
</dbReference>
<name>C6XC66_METGS</name>
<reference evidence="6 7" key="2">
    <citation type="journal article" date="2011" name="J. Bacteriol.">
        <title>Genomes of three methylotrophs from a single niche uncover genetic and metabolic divergence of Methylophilaceae.</title>
        <authorList>
            <person name="Lapidus A."/>
            <person name="Clum A."/>
            <person name="Labutti K."/>
            <person name="Kaluzhnaya M.G."/>
            <person name="Lim S."/>
            <person name="Beck D.A."/>
            <person name="Glavina Del Rio T."/>
            <person name="Nolan M."/>
            <person name="Mavromatis K."/>
            <person name="Huntemann M."/>
            <person name="Lucas S."/>
            <person name="Lidstrom M.E."/>
            <person name="Ivanova N."/>
            <person name="Chistoserdova L."/>
        </authorList>
    </citation>
    <scope>NUCLEOTIDE SEQUENCE [LARGE SCALE GENOMIC DNA]</scope>
    <source>
        <strain evidence="6 7">SIP3-4</strain>
    </source>
</reference>
<dbReference type="KEGG" id="mei:Msip34_0893"/>
<organism evidence="6 7">
    <name type="scientific">Methylovorus glucosotrophus (strain SIP3-4)</name>
    <dbReference type="NCBI Taxonomy" id="582744"/>
    <lineage>
        <taxon>Bacteria</taxon>
        <taxon>Pseudomonadati</taxon>
        <taxon>Pseudomonadota</taxon>
        <taxon>Betaproteobacteria</taxon>
        <taxon>Nitrosomonadales</taxon>
        <taxon>Methylophilaceae</taxon>
        <taxon>Methylovorus</taxon>
    </lineage>
</organism>
<dbReference type="RefSeq" id="WP_015829692.1">
    <property type="nucleotide sequence ID" value="NC_012969.1"/>
</dbReference>
<dbReference type="InterPro" id="IPR030374">
    <property type="entry name" value="PABS"/>
</dbReference>
<dbReference type="OrthoDB" id="117774at2"/>
<dbReference type="NCBIfam" id="NF037959">
    <property type="entry name" value="MFS_SpdSyn"/>
    <property type="match status" value="1"/>
</dbReference>
<protein>
    <submittedName>
        <fullName evidence="6">Spermidine synthase</fullName>
    </submittedName>
</protein>
<dbReference type="PANTHER" id="PTHR43317:SF1">
    <property type="entry name" value="THERMOSPERMINE SYNTHASE ACAULIS5"/>
    <property type="match status" value="1"/>
</dbReference>
<dbReference type="GO" id="GO:0016740">
    <property type="term" value="F:transferase activity"/>
    <property type="evidence" value="ECO:0007669"/>
    <property type="project" value="UniProtKB-UniRule"/>
</dbReference>
<evidence type="ECO:0000313" key="7">
    <source>
        <dbReference type="Proteomes" id="UP000002743"/>
    </source>
</evidence>
<keyword evidence="2 4" id="KW-0808">Transferase</keyword>
<dbReference type="EMBL" id="CP001674">
    <property type="protein sequence ID" value="ACT50141.1"/>
    <property type="molecule type" value="Genomic_DNA"/>
</dbReference>
<dbReference type="NCBIfam" id="NF003380">
    <property type="entry name" value="PRK04457.1"/>
    <property type="match status" value="1"/>
</dbReference>
<evidence type="ECO:0000259" key="5">
    <source>
        <dbReference type="PROSITE" id="PS51006"/>
    </source>
</evidence>
<keyword evidence="3 4" id="KW-0620">Polyamine biosynthesis</keyword>
<dbReference type="PROSITE" id="PS51006">
    <property type="entry name" value="PABS_2"/>
    <property type="match status" value="1"/>
</dbReference>
<evidence type="ECO:0000256" key="4">
    <source>
        <dbReference type="PROSITE-ProRule" id="PRU00354"/>
    </source>
</evidence>
<feature type="domain" description="PABS" evidence="5">
    <location>
        <begin position="1"/>
        <end position="229"/>
    </location>
</feature>
<keyword evidence="7" id="KW-1185">Reference proteome</keyword>
<gene>
    <name evidence="6" type="ordered locus">Msip34_0893</name>
</gene>